<reference evidence="16" key="1">
    <citation type="submission" date="2020-09" db="EMBL/GenBank/DDBJ databases">
        <authorList>
            <person name="Kikuchi T."/>
        </authorList>
    </citation>
    <scope>NUCLEOTIDE SEQUENCE</scope>
    <source>
        <strain evidence="16">SH1</strain>
    </source>
</reference>
<accession>A0A811KKB5</accession>
<dbReference type="EC" id="6.2.1.3" evidence="13"/>
<dbReference type="GO" id="GO:0047676">
    <property type="term" value="F:arachidonate-CoA ligase activity"/>
    <property type="evidence" value="ECO:0007669"/>
    <property type="project" value="UniProtKB-EC"/>
</dbReference>
<feature type="domain" description="AMP-dependent synthetase/ligase" evidence="15">
    <location>
        <begin position="108"/>
        <end position="517"/>
    </location>
</feature>
<evidence type="ECO:0000256" key="8">
    <source>
        <dbReference type="ARBA" id="ARBA00024495"/>
    </source>
</evidence>
<dbReference type="EMBL" id="CAJFDH010000003">
    <property type="protein sequence ID" value="CAD5215922.1"/>
    <property type="molecule type" value="Genomic_DNA"/>
</dbReference>
<dbReference type="InterPro" id="IPR045311">
    <property type="entry name" value="LC-FACS_euk"/>
</dbReference>
<dbReference type="PROSITE" id="PS00455">
    <property type="entry name" value="AMP_BINDING"/>
    <property type="match status" value="1"/>
</dbReference>
<comment type="catalytic activity">
    <reaction evidence="7">
        <text>a long-chain fatty acid + ATP + CoA = a long-chain fatty acyl-CoA + AMP + diphosphate</text>
        <dbReference type="Rhea" id="RHEA:15421"/>
        <dbReference type="ChEBI" id="CHEBI:30616"/>
        <dbReference type="ChEBI" id="CHEBI:33019"/>
        <dbReference type="ChEBI" id="CHEBI:57287"/>
        <dbReference type="ChEBI" id="CHEBI:57560"/>
        <dbReference type="ChEBI" id="CHEBI:83139"/>
        <dbReference type="ChEBI" id="CHEBI:456215"/>
        <dbReference type="EC" id="6.2.1.3"/>
    </reaction>
    <physiologicalReaction direction="left-to-right" evidence="7">
        <dbReference type="Rhea" id="RHEA:15422"/>
    </physiologicalReaction>
</comment>
<keyword evidence="2 13" id="KW-0436">Ligase</keyword>
<evidence type="ECO:0000256" key="3">
    <source>
        <dbReference type="ARBA" id="ARBA00022741"/>
    </source>
</evidence>
<dbReference type="PANTHER" id="PTHR43272:SF43">
    <property type="entry name" value="LONG-CHAIN-FATTY-ACID--COA LIGASE"/>
    <property type="match status" value="1"/>
</dbReference>
<dbReference type="InterPro" id="IPR020845">
    <property type="entry name" value="AMP-binding_CS"/>
</dbReference>
<feature type="transmembrane region" description="Helical" evidence="14">
    <location>
        <begin position="13"/>
        <end position="32"/>
    </location>
</feature>
<comment type="catalytic activity">
    <reaction evidence="11">
        <text>(E)-hexadec-2-enoate + ATP + CoA = (2E)-hexadecenoyl-CoA + AMP + diphosphate</text>
        <dbReference type="Rhea" id="RHEA:36139"/>
        <dbReference type="ChEBI" id="CHEBI:30616"/>
        <dbReference type="ChEBI" id="CHEBI:33019"/>
        <dbReference type="ChEBI" id="CHEBI:57287"/>
        <dbReference type="ChEBI" id="CHEBI:61526"/>
        <dbReference type="ChEBI" id="CHEBI:72745"/>
        <dbReference type="ChEBI" id="CHEBI:456215"/>
    </reaction>
    <physiologicalReaction direction="left-to-right" evidence="11">
        <dbReference type="Rhea" id="RHEA:36140"/>
    </physiologicalReaction>
</comment>
<keyword evidence="14" id="KW-0812">Transmembrane</keyword>
<dbReference type="Gene3D" id="3.40.50.12780">
    <property type="entry name" value="N-terminal domain of ligase-like"/>
    <property type="match status" value="1"/>
</dbReference>
<comment type="catalytic activity">
    <reaction evidence="8">
        <text>12-hydroxy-(5Z,8Z,10E,14Z)-eicosatetraenoate + ATP + CoA = 12-hydroxy-(5Z,8Z,10E,14Z)-eicosatetraenoyl-CoA + AMP + diphosphate</text>
        <dbReference type="Rhea" id="RHEA:52112"/>
        <dbReference type="ChEBI" id="CHEBI:30616"/>
        <dbReference type="ChEBI" id="CHEBI:33019"/>
        <dbReference type="ChEBI" id="CHEBI:57287"/>
        <dbReference type="ChEBI" id="CHEBI:90718"/>
        <dbReference type="ChEBI" id="CHEBI:136408"/>
        <dbReference type="ChEBI" id="CHEBI:456215"/>
    </reaction>
    <physiologicalReaction direction="left-to-right" evidence="8">
        <dbReference type="Rhea" id="RHEA:52113"/>
    </physiologicalReaction>
</comment>
<keyword evidence="3 13" id="KW-0547">Nucleotide-binding</keyword>
<dbReference type="PANTHER" id="PTHR43272">
    <property type="entry name" value="LONG-CHAIN-FATTY-ACID--COA LIGASE"/>
    <property type="match status" value="1"/>
</dbReference>
<comment type="catalytic activity">
    <reaction evidence="10">
        <text>(5Z,8Z,11Z,14Z)-eicosatetraenoate + ATP + CoA = (5Z,8Z,11Z,14Z)-eicosatetraenoyl-CoA + AMP + diphosphate</text>
        <dbReference type="Rhea" id="RHEA:19713"/>
        <dbReference type="ChEBI" id="CHEBI:30616"/>
        <dbReference type="ChEBI" id="CHEBI:32395"/>
        <dbReference type="ChEBI" id="CHEBI:33019"/>
        <dbReference type="ChEBI" id="CHEBI:57287"/>
        <dbReference type="ChEBI" id="CHEBI:57368"/>
        <dbReference type="ChEBI" id="CHEBI:456215"/>
        <dbReference type="EC" id="6.2.1.15"/>
    </reaction>
    <physiologicalReaction direction="left-to-right" evidence="10">
        <dbReference type="Rhea" id="RHEA:19714"/>
    </physiologicalReaction>
</comment>
<dbReference type="InterPro" id="IPR042099">
    <property type="entry name" value="ANL_N_sf"/>
</dbReference>
<dbReference type="CDD" id="cd05927">
    <property type="entry name" value="LC-FACS_euk"/>
    <property type="match status" value="1"/>
</dbReference>
<dbReference type="GO" id="GO:0016020">
    <property type="term" value="C:membrane"/>
    <property type="evidence" value="ECO:0007669"/>
    <property type="project" value="TreeGrafter"/>
</dbReference>
<dbReference type="EMBL" id="CAJFCW020000003">
    <property type="protein sequence ID" value="CAG9105032.1"/>
    <property type="molecule type" value="Genomic_DNA"/>
</dbReference>
<evidence type="ECO:0000256" key="14">
    <source>
        <dbReference type="SAM" id="Phobius"/>
    </source>
</evidence>
<organism evidence="16 17">
    <name type="scientific">Bursaphelenchus okinawaensis</name>
    <dbReference type="NCBI Taxonomy" id="465554"/>
    <lineage>
        <taxon>Eukaryota</taxon>
        <taxon>Metazoa</taxon>
        <taxon>Ecdysozoa</taxon>
        <taxon>Nematoda</taxon>
        <taxon>Chromadorea</taxon>
        <taxon>Rhabditida</taxon>
        <taxon>Tylenchina</taxon>
        <taxon>Tylenchomorpha</taxon>
        <taxon>Aphelenchoidea</taxon>
        <taxon>Aphelenchoididae</taxon>
        <taxon>Bursaphelenchus</taxon>
    </lineage>
</organism>
<evidence type="ECO:0000313" key="16">
    <source>
        <dbReference type="EMBL" id="CAD5215922.1"/>
    </source>
</evidence>
<evidence type="ECO:0000256" key="4">
    <source>
        <dbReference type="ARBA" id="ARBA00022832"/>
    </source>
</evidence>
<evidence type="ECO:0000259" key="15">
    <source>
        <dbReference type="Pfam" id="PF00501"/>
    </source>
</evidence>
<keyword evidence="13" id="KW-0443">Lipid metabolism</keyword>
<dbReference type="GO" id="GO:0005524">
    <property type="term" value="F:ATP binding"/>
    <property type="evidence" value="ECO:0007669"/>
    <property type="project" value="UniProtKB-KW"/>
</dbReference>
<dbReference type="SUPFAM" id="SSF56801">
    <property type="entry name" value="Acetyl-CoA synthetase-like"/>
    <property type="match status" value="1"/>
</dbReference>
<evidence type="ECO:0000256" key="5">
    <source>
        <dbReference type="ARBA" id="ARBA00022840"/>
    </source>
</evidence>
<evidence type="ECO:0000256" key="12">
    <source>
        <dbReference type="ARBA" id="ARBA00049139"/>
    </source>
</evidence>
<dbReference type="Pfam" id="PF00501">
    <property type="entry name" value="AMP-binding"/>
    <property type="match status" value="1"/>
</dbReference>
<keyword evidence="14" id="KW-0472">Membrane</keyword>
<evidence type="ECO:0000256" key="10">
    <source>
        <dbReference type="ARBA" id="ARBA00024548"/>
    </source>
</evidence>
<proteinExistence type="inferred from homology"/>
<keyword evidence="4 13" id="KW-0276">Fatty acid metabolism</keyword>
<comment type="function">
    <text evidence="13">Catalyzes the conversion of long-chain fatty acids to their active form acyl-CoAs for both synthesis of cellular lipids, and degradation via beta-oxidation.</text>
</comment>
<keyword evidence="17" id="KW-1185">Reference proteome</keyword>
<comment type="catalytic activity">
    <reaction evidence="12">
        <text>hexadecanoate + ATP + CoA = hexadecanoyl-CoA + AMP + diphosphate</text>
        <dbReference type="Rhea" id="RHEA:30751"/>
        <dbReference type="ChEBI" id="CHEBI:7896"/>
        <dbReference type="ChEBI" id="CHEBI:30616"/>
        <dbReference type="ChEBI" id="CHEBI:33019"/>
        <dbReference type="ChEBI" id="CHEBI:57287"/>
        <dbReference type="ChEBI" id="CHEBI:57379"/>
        <dbReference type="ChEBI" id="CHEBI:456215"/>
    </reaction>
    <physiologicalReaction direction="left-to-right" evidence="12">
        <dbReference type="Rhea" id="RHEA:30752"/>
    </physiologicalReaction>
</comment>
<evidence type="ECO:0000256" key="13">
    <source>
        <dbReference type="RuleBase" id="RU369030"/>
    </source>
</evidence>
<evidence type="ECO:0000256" key="6">
    <source>
        <dbReference type="ARBA" id="ARBA00024469"/>
    </source>
</evidence>
<dbReference type="InterPro" id="IPR000873">
    <property type="entry name" value="AMP-dep_synth/lig_dom"/>
</dbReference>
<comment type="similarity">
    <text evidence="1 13">Belongs to the ATP-dependent AMP-binding enzyme family.</text>
</comment>
<dbReference type="OrthoDB" id="1700726at2759"/>
<comment type="catalytic activity">
    <reaction evidence="9">
        <text>15-hydroxy-(5Z,8Z,11Z,13E)-eicosatetraenoate + ATP + CoA = 15-hydroxy-(5Z,8Z,11Z,13E)-eicosatetraenoyl-CoA + AMP + diphosphate</text>
        <dbReference type="Rhea" id="RHEA:52116"/>
        <dbReference type="ChEBI" id="CHEBI:30616"/>
        <dbReference type="ChEBI" id="CHEBI:33019"/>
        <dbReference type="ChEBI" id="CHEBI:57287"/>
        <dbReference type="ChEBI" id="CHEBI:78832"/>
        <dbReference type="ChEBI" id="CHEBI:136409"/>
        <dbReference type="ChEBI" id="CHEBI:456215"/>
    </reaction>
    <physiologicalReaction direction="left-to-right" evidence="9">
        <dbReference type="Rhea" id="RHEA:52117"/>
    </physiologicalReaction>
</comment>
<dbReference type="AlphaFoldDB" id="A0A811KKB5"/>
<evidence type="ECO:0000256" key="7">
    <source>
        <dbReference type="ARBA" id="ARBA00024484"/>
    </source>
</evidence>
<dbReference type="GO" id="GO:0005783">
    <property type="term" value="C:endoplasmic reticulum"/>
    <property type="evidence" value="ECO:0007669"/>
    <property type="project" value="TreeGrafter"/>
</dbReference>
<name>A0A811KKB5_9BILA</name>
<evidence type="ECO:0000256" key="11">
    <source>
        <dbReference type="ARBA" id="ARBA00024565"/>
    </source>
</evidence>
<sequence length="693" mass="76807">MSSLNDLVQNKELVSGTLLTAFIGGIVVAWLSSKKSGLKAPKGVSRDKQAVEVEEEGFVLKSGLLAGQPDRYIASIYPEATTLYQLFLRGLESSGNKRCLGYRPQKDAPYTFISYAETFRRARNIGSAFVSYLGVNPNNKTLIGIYAQNSPEWAIACIGALRYSMVTVPLYDTLGADAAKFIVKDTGMKVIVVDNASKVTKLMSTIEDTPSLKHIVVIKEGDVTEELQAEASKHDVKVHSFEHLIHIGETDVQPDVEPKPDNMFIICYTSGTTGTPKGVVLTHKNLVANVAGVIKIMKSFVPEMENSDQVAISYLPLSHMFEQVCHWCLFALGGSVGYFNGDVRRLNEDMKALKPTIFPTVPRLLNRFYGLIQKQLNNKNPLKRTLLKLAYSKKLAHVKAGIIENNSVWDRLVFNKFQSELGGNLKLAVTGSAPISEECLEACRVAFGCHILEGYGQTECTAMATMTWPGDGTGGHCGAPAVCSNIKLEDVAELNYFASERKGEVLIKGPCVTTGYFNNPEKTAELFDAEGYLHTGDIGQILPNGTLKIIDRKKHIFKLAQGEYVAPEKIENVYVQSGYVQQAYVDGDSLEPHLVAVIVPEAKELTRWYKSETGSDKSLKEICEDQKAVDHVFHEIIDFGKKNKLNSIEQVKKIWLEPEPFTVENGLLTPTFKSKRPQLRQKYKQLFDKLYGK</sequence>
<evidence type="ECO:0000256" key="2">
    <source>
        <dbReference type="ARBA" id="ARBA00022598"/>
    </source>
</evidence>
<evidence type="ECO:0000256" key="1">
    <source>
        <dbReference type="ARBA" id="ARBA00006432"/>
    </source>
</evidence>
<evidence type="ECO:0000256" key="9">
    <source>
        <dbReference type="ARBA" id="ARBA00024532"/>
    </source>
</evidence>
<protein>
    <recommendedName>
        <fullName evidence="13">Long-chain-fatty-acid--CoA ligase</fullName>
        <ecNumber evidence="13">6.2.1.3</ecNumber>
    </recommendedName>
</protein>
<dbReference type="Proteomes" id="UP000783686">
    <property type="component" value="Unassembled WGS sequence"/>
</dbReference>
<comment type="caution">
    <text evidence="16">The sequence shown here is derived from an EMBL/GenBank/DDBJ whole genome shotgun (WGS) entry which is preliminary data.</text>
</comment>
<gene>
    <name evidence="16" type="ORF">BOKJ2_LOCUS6335</name>
</gene>
<comment type="catalytic activity">
    <reaction evidence="6">
        <text>5-hydroxy-(6E,8Z,11Z,14Z)-eicosatetraenoate + ATP + CoA = 5-hydroxy-(6E,8Z,11Z,14Z)-eicosatetraenoyl-CoA + AMP + diphosphate</text>
        <dbReference type="Rhea" id="RHEA:52108"/>
        <dbReference type="ChEBI" id="CHEBI:30616"/>
        <dbReference type="ChEBI" id="CHEBI:33019"/>
        <dbReference type="ChEBI" id="CHEBI:57287"/>
        <dbReference type="ChEBI" id="CHEBI:65341"/>
        <dbReference type="ChEBI" id="CHEBI:136407"/>
        <dbReference type="ChEBI" id="CHEBI:456215"/>
    </reaction>
    <physiologicalReaction direction="left-to-right" evidence="6">
        <dbReference type="Rhea" id="RHEA:52109"/>
    </physiologicalReaction>
</comment>
<dbReference type="Proteomes" id="UP000614601">
    <property type="component" value="Unassembled WGS sequence"/>
</dbReference>
<evidence type="ECO:0000313" key="17">
    <source>
        <dbReference type="Proteomes" id="UP000614601"/>
    </source>
</evidence>
<keyword evidence="5 13" id="KW-0067">ATP-binding</keyword>
<keyword evidence="14" id="KW-1133">Transmembrane helix</keyword>